<comment type="caution">
    <text evidence="9">The sequence shown here is derived from an EMBL/GenBank/DDBJ whole genome shotgun (WGS) entry which is preliminary data.</text>
</comment>
<evidence type="ECO:0000256" key="3">
    <source>
        <dbReference type="ARBA" id="ARBA00022884"/>
    </source>
</evidence>
<evidence type="ECO:0000256" key="2">
    <source>
        <dbReference type="ARBA" id="ARBA00022664"/>
    </source>
</evidence>
<dbReference type="PANTHER" id="PTHR48028">
    <property type="entry name" value="GLYCINE-RICH RNA-BINDING PROTEIN RZ1A"/>
    <property type="match status" value="1"/>
</dbReference>
<keyword evidence="3 6" id="KW-0694">RNA-binding</keyword>
<evidence type="ECO:0000256" key="7">
    <source>
        <dbReference type="SAM" id="MobiDB-lite"/>
    </source>
</evidence>
<keyword evidence="2" id="KW-0507">mRNA processing</keyword>
<dbReference type="FunFam" id="3.30.70.330:FF:001087">
    <property type="entry name" value="RNA recognition motif domain-containing protein"/>
    <property type="match status" value="1"/>
</dbReference>
<reference evidence="9 10" key="1">
    <citation type="submission" date="2016-05" db="EMBL/GenBank/DDBJ databases">
        <title>First whole genome sequencing of Entamoeba histolytica HM1:IMSS-clone-6.</title>
        <authorList>
            <person name="Mukherjee Avik.K."/>
            <person name="Izumyama S."/>
            <person name="Nakada-Tsukui K."/>
            <person name="Nozaki T."/>
        </authorList>
    </citation>
    <scope>NUCLEOTIDE SEQUENCE [LARGE SCALE GENOMIC DNA]</scope>
    <source>
        <strain evidence="9 10">HM1:IMSS clone 6</strain>
    </source>
</reference>
<feature type="compositionally biased region" description="Basic residues" evidence="7">
    <location>
        <begin position="83"/>
        <end position="99"/>
    </location>
</feature>
<sequence>MNRLEVYVGNLSLNTDKDKLKEVFASVGEIKNSRVATHKDGASKGFGFVTFNDEETAEKAVNEMNGKEIDGSIVVVQISRPQDRKRRDHYRSSYRHSYHGRSYDRSRSRSSRRRSRSRSSRRRYRSRSNRRHNRSRSRSSRRRYNRSRSVSSYSKSRRDKSSGGRSGSSSPKRGERKSFRVNDSSIPSKNEIPKGSDDK</sequence>
<dbReference type="InterPro" id="IPR000504">
    <property type="entry name" value="RRM_dom"/>
</dbReference>
<feature type="compositionally biased region" description="Basic residues" evidence="7">
    <location>
        <begin position="108"/>
        <end position="146"/>
    </location>
</feature>
<name>A0A5K1VSW8_ENTHI</name>
<evidence type="ECO:0000256" key="4">
    <source>
        <dbReference type="ARBA" id="ARBA00023187"/>
    </source>
</evidence>
<feature type="domain" description="RRM" evidence="8">
    <location>
        <begin position="4"/>
        <end position="81"/>
    </location>
</feature>
<dbReference type="VEuPathDB" id="AmoebaDB:EHI_048210"/>
<evidence type="ECO:0000313" key="9">
    <source>
        <dbReference type="EMBL" id="GAT96199.1"/>
    </source>
</evidence>
<evidence type="ECO:0000256" key="5">
    <source>
        <dbReference type="ARBA" id="ARBA00023242"/>
    </source>
</evidence>
<dbReference type="AlphaFoldDB" id="A0A5K1VSW8"/>
<dbReference type="SMART" id="SM00360">
    <property type="entry name" value="RRM"/>
    <property type="match status" value="1"/>
</dbReference>
<dbReference type="VEuPathDB" id="AmoebaDB:EHI7A_013930"/>
<dbReference type="EMBL" id="BDEQ01000001">
    <property type="protein sequence ID" value="GAT96199.1"/>
    <property type="molecule type" value="Genomic_DNA"/>
</dbReference>
<dbReference type="VEuPathDB" id="AmoebaDB:KM1_033340"/>
<dbReference type="GO" id="GO:0005634">
    <property type="term" value="C:nucleus"/>
    <property type="evidence" value="ECO:0007669"/>
    <property type="project" value="UniProtKB-SubCell"/>
</dbReference>
<dbReference type="InterPro" id="IPR051106">
    <property type="entry name" value="RNA-bind/splicing_reg"/>
</dbReference>
<dbReference type="InterPro" id="IPR012677">
    <property type="entry name" value="Nucleotide-bd_a/b_plait_sf"/>
</dbReference>
<dbReference type="CDD" id="cd00590">
    <property type="entry name" value="RRM_SF"/>
    <property type="match status" value="1"/>
</dbReference>
<feature type="region of interest" description="Disordered" evidence="7">
    <location>
        <begin position="79"/>
        <end position="199"/>
    </location>
</feature>
<dbReference type="VEuPathDB" id="AmoebaDB:EHI8A_018730"/>
<dbReference type="GO" id="GO:0008380">
    <property type="term" value="P:RNA splicing"/>
    <property type="evidence" value="ECO:0007669"/>
    <property type="project" value="UniProtKB-KW"/>
</dbReference>
<keyword evidence="5" id="KW-0539">Nucleus</keyword>
<dbReference type="PANTHER" id="PTHR48028:SF4">
    <property type="entry name" value="SC35-LIKE SPLICING FACTOR"/>
    <property type="match status" value="1"/>
</dbReference>
<dbReference type="GO" id="GO:0006397">
    <property type="term" value="P:mRNA processing"/>
    <property type="evidence" value="ECO:0007669"/>
    <property type="project" value="UniProtKB-KW"/>
</dbReference>
<organism evidence="9 10">
    <name type="scientific">Entamoeba histolytica</name>
    <dbReference type="NCBI Taxonomy" id="5759"/>
    <lineage>
        <taxon>Eukaryota</taxon>
        <taxon>Amoebozoa</taxon>
        <taxon>Evosea</taxon>
        <taxon>Archamoebae</taxon>
        <taxon>Mastigamoebida</taxon>
        <taxon>Entamoebidae</taxon>
        <taxon>Entamoeba</taxon>
    </lineage>
</organism>
<dbReference type="InterPro" id="IPR035979">
    <property type="entry name" value="RBD_domain_sf"/>
</dbReference>
<evidence type="ECO:0000256" key="6">
    <source>
        <dbReference type="PROSITE-ProRule" id="PRU00176"/>
    </source>
</evidence>
<keyword evidence="4" id="KW-0508">mRNA splicing</keyword>
<dbReference type="Gene3D" id="3.30.70.330">
    <property type="match status" value="1"/>
</dbReference>
<dbReference type="SUPFAM" id="SSF54928">
    <property type="entry name" value="RNA-binding domain, RBD"/>
    <property type="match status" value="1"/>
</dbReference>
<dbReference type="Pfam" id="PF00076">
    <property type="entry name" value="RRM_1"/>
    <property type="match status" value="1"/>
</dbReference>
<gene>
    <name evidence="9" type="ORF">CL6EHI_048210</name>
</gene>
<accession>A0A5K1VSW8</accession>
<evidence type="ECO:0000259" key="8">
    <source>
        <dbReference type="PROSITE" id="PS50102"/>
    </source>
</evidence>
<proteinExistence type="predicted"/>
<evidence type="ECO:0000256" key="1">
    <source>
        <dbReference type="ARBA" id="ARBA00004123"/>
    </source>
</evidence>
<dbReference type="Proteomes" id="UP000078387">
    <property type="component" value="Unassembled WGS sequence"/>
</dbReference>
<comment type="subcellular location">
    <subcellularLocation>
        <location evidence="1">Nucleus</location>
    </subcellularLocation>
</comment>
<dbReference type="PROSITE" id="PS50102">
    <property type="entry name" value="RRM"/>
    <property type="match status" value="1"/>
</dbReference>
<dbReference type="VEuPathDB" id="AmoebaDB:EHI5A_029730"/>
<evidence type="ECO:0000313" key="10">
    <source>
        <dbReference type="Proteomes" id="UP000078387"/>
    </source>
</evidence>
<protein>
    <submittedName>
        <fullName evidence="9">Splicing factor arginine serine-rich putative</fullName>
    </submittedName>
</protein>
<dbReference type="OMA" id="PLIRCDV"/>
<dbReference type="GO" id="GO:0003723">
    <property type="term" value="F:RNA binding"/>
    <property type="evidence" value="ECO:0007669"/>
    <property type="project" value="UniProtKB-UniRule"/>
</dbReference>